<evidence type="ECO:0000256" key="1">
    <source>
        <dbReference type="SAM" id="Phobius"/>
    </source>
</evidence>
<dbReference type="EMBL" id="CAXLJM020000030">
    <property type="protein sequence ID" value="CAL8098517.1"/>
    <property type="molecule type" value="Genomic_DNA"/>
</dbReference>
<dbReference type="Proteomes" id="UP001642540">
    <property type="component" value="Unassembled WGS sequence"/>
</dbReference>
<name>A0ABP1QCS2_9HEXA</name>
<keyword evidence="1" id="KW-1133">Transmembrane helix</keyword>
<keyword evidence="3" id="KW-1185">Reference proteome</keyword>
<comment type="caution">
    <text evidence="2">The sequence shown here is derived from an EMBL/GenBank/DDBJ whole genome shotgun (WGS) entry which is preliminary data.</text>
</comment>
<keyword evidence="1" id="KW-0812">Transmembrane</keyword>
<sequence>MFAKHADLIQSVSDGNISLVRYQRRPFKFNLFHWWILLGYYSLCIPFKPVVTQNGLIQLKTNKIQKIISLFGIWVLNFIVLATDILEDITKLWATATPRAASYLYVVQIFILSAKHLNVFWILATKKHEIEILLSRLYSYSFSRIKELDKQMTRFKGLLLNRSVKEKFFADKEEWGRLVQELELKPIGIGAEGLYLINYGFLSQLLVLVITLFVIGFE</sequence>
<evidence type="ECO:0000313" key="2">
    <source>
        <dbReference type="EMBL" id="CAL8098517.1"/>
    </source>
</evidence>
<evidence type="ECO:0000313" key="3">
    <source>
        <dbReference type="Proteomes" id="UP001642540"/>
    </source>
</evidence>
<reference evidence="2 3" key="1">
    <citation type="submission" date="2024-08" db="EMBL/GenBank/DDBJ databases">
        <authorList>
            <person name="Cucini C."/>
            <person name="Frati F."/>
        </authorList>
    </citation>
    <scope>NUCLEOTIDE SEQUENCE [LARGE SCALE GENOMIC DNA]</scope>
</reference>
<feature type="transmembrane region" description="Helical" evidence="1">
    <location>
        <begin position="103"/>
        <end position="124"/>
    </location>
</feature>
<feature type="transmembrane region" description="Helical" evidence="1">
    <location>
        <begin position="64"/>
        <end position="83"/>
    </location>
</feature>
<protein>
    <submittedName>
        <fullName evidence="2">Uncharacterized protein</fullName>
    </submittedName>
</protein>
<feature type="transmembrane region" description="Helical" evidence="1">
    <location>
        <begin position="194"/>
        <end position="217"/>
    </location>
</feature>
<organism evidence="2 3">
    <name type="scientific">Orchesella dallaii</name>
    <dbReference type="NCBI Taxonomy" id="48710"/>
    <lineage>
        <taxon>Eukaryota</taxon>
        <taxon>Metazoa</taxon>
        <taxon>Ecdysozoa</taxon>
        <taxon>Arthropoda</taxon>
        <taxon>Hexapoda</taxon>
        <taxon>Collembola</taxon>
        <taxon>Entomobryomorpha</taxon>
        <taxon>Entomobryoidea</taxon>
        <taxon>Orchesellidae</taxon>
        <taxon>Orchesellinae</taxon>
        <taxon>Orchesella</taxon>
    </lineage>
</organism>
<keyword evidence="1" id="KW-0472">Membrane</keyword>
<proteinExistence type="predicted"/>
<accession>A0ABP1QCS2</accession>
<gene>
    <name evidence="2" type="ORF">ODALV1_LOCUS9963</name>
</gene>